<accession>A0A423TCC0</accession>
<evidence type="ECO:0000313" key="3">
    <source>
        <dbReference type="Proteomes" id="UP000283509"/>
    </source>
</evidence>
<proteinExistence type="predicted"/>
<dbReference type="AlphaFoldDB" id="A0A423TCC0"/>
<keyword evidence="1" id="KW-0812">Transmembrane</keyword>
<comment type="caution">
    <text evidence="2">The sequence shown here is derived from an EMBL/GenBank/DDBJ whole genome shotgun (WGS) entry which is preliminary data.</text>
</comment>
<evidence type="ECO:0008006" key="4">
    <source>
        <dbReference type="Google" id="ProtNLM"/>
    </source>
</evidence>
<reference evidence="2 3" key="1">
    <citation type="submission" date="2018-04" db="EMBL/GenBank/DDBJ databases">
        <authorList>
            <person name="Zhang X."/>
            <person name="Yuan J."/>
            <person name="Li F."/>
            <person name="Xiang J."/>
        </authorList>
    </citation>
    <scope>NUCLEOTIDE SEQUENCE [LARGE SCALE GENOMIC DNA]</scope>
    <source>
        <tissue evidence="2">Muscle</tissue>
    </source>
</reference>
<gene>
    <name evidence="2" type="ORF">C7M84_007410</name>
</gene>
<dbReference type="Proteomes" id="UP000283509">
    <property type="component" value="Unassembled WGS sequence"/>
</dbReference>
<organism evidence="2 3">
    <name type="scientific">Penaeus vannamei</name>
    <name type="common">Whiteleg shrimp</name>
    <name type="synonym">Litopenaeus vannamei</name>
    <dbReference type="NCBI Taxonomy" id="6689"/>
    <lineage>
        <taxon>Eukaryota</taxon>
        <taxon>Metazoa</taxon>
        <taxon>Ecdysozoa</taxon>
        <taxon>Arthropoda</taxon>
        <taxon>Crustacea</taxon>
        <taxon>Multicrustacea</taxon>
        <taxon>Malacostraca</taxon>
        <taxon>Eumalacostraca</taxon>
        <taxon>Eucarida</taxon>
        <taxon>Decapoda</taxon>
        <taxon>Dendrobranchiata</taxon>
        <taxon>Penaeoidea</taxon>
        <taxon>Penaeidae</taxon>
        <taxon>Penaeus</taxon>
    </lineage>
</organism>
<name>A0A423TCC0_PENVA</name>
<feature type="transmembrane region" description="Helical" evidence="1">
    <location>
        <begin position="169"/>
        <end position="197"/>
    </location>
</feature>
<keyword evidence="3" id="KW-1185">Reference proteome</keyword>
<dbReference type="EMBL" id="QCYY01001936">
    <property type="protein sequence ID" value="ROT74095.1"/>
    <property type="molecule type" value="Genomic_DNA"/>
</dbReference>
<evidence type="ECO:0000256" key="1">
    <source>
        <dbReference type="SAM" id="Phobius"/>
    </source>
</evidence>
<sequence>MRTESQPFPHVSSRSSLAQEVHTCCGTRVTLYRLIHALLFGKFRVPFIPSPLLSSSYLYRGILWVIGLLSLFLVLLPLLSLLSSAVSPPPTLLSISLSLSLPSLRHPLVCSSSLSFSSSFLNLRFVCIFFLRSLGPLRLLCPLSPFLLFRRIRPSSYLSFFSPSRVGSVLHLLFFVLSCFTCIRLVSMFAPASLLLAMAPRRTPFHPAHGPALSSSDLNSDARNRSSSYPAAGIDIDRFAVLPCSRLDDQDQSTTHGILRRALVGTSVVSSPISRDFAFSAPIGIFLRPRPVSTLSSVSSLTSRQSLSQLSQSDICALPVIPVIIPIRVRSSPPVCIHNSHWSGASRSFRSGPSIEASFLVLGHALLVFHTYVPVSRFLSGLLRVHVHAYGYWSAPSRNLEFYSLPSPADTPRMTSLRLLISACYASSHS</sequence>
<keyword evidence="1" id="KW-0472">Membrane</keyword>
<keyword evidence="1" id="KW-1133">Transmembrane helix</keyword>
<feature type="transmembrane region" description="Helical" evidence="1">
    <location>
        <begin position="125"/>
        <end position="149"/>
    </location>
</feature>
<evidence type="ECO:0000313" key="2">
    <source>
        <dbReference type="EMBL" id="ROT74095.1"/>
    </source>
</evidence>
<feature type="transmembrane region" description="Helical" evidence="1">
    <location>
        <begin position="57"/>
        <end position="79"/>
    </location>
</feature>
<reference evidence="2 3" key="2">
    <citation type="submission" date="2019-01" db="EMBL/GenBank/DDBJ databases">
        <title>The decoding of complex shrimp genome reveals the adaptation for benthos swimmer, frequently molting mechanism and breeding impact on genome.</title>
        <authorList>
            <person name="Sun Y."/>
            <person name="Gao Y."/>
            <person name="Yu Y."/>
        </authorList>
    </citation>
    <scope>NUCLEOTIDE SEQUENCE [LARGE SCALE GENOMIC DNA]</scope>
    <source>
        <tissue evidence="2">Muscle</tissue>
    </source>
</reference>
<protein>
    <recommendedName>
        <fullName evidence="4">Transmembrane protein</fullName>
    </recommendedName>
</protein>